<evidence type="ECO:0000256" key="5">
    <source>
        <dbReference type="ARBA" id="ARBA00022917"/>
    </source>
</evidence>
<dbReference type="InterPro" id="IPR036388">
    <property type="entry name" value="WH-like_DNA-bd_sf"/>
</dbReference>
<dbReference type="GO" id="GO:0001514">
    <property type="term" value="P:selenocysteine incorporation"/>
    <property type="evidence" value="ECO:0007669"/>
    <property type="project" value="InterPro"/>
</dbReference>
<keyword evidence="4" id="KW-0547">Nucleotide-binding</keyword>
<dbReference type="PROSITE" id="PS51722">
    <property type="entry name" value="G_TR_2"/>
    <property type="match status" value="1"/>
</dbReference>
<dbReference type="Gene3D" id="1.10.10.2770">
    <property type="match status" value="1"/>
</dbReference>
<dbReference type="InterPro" id="IPR031157">
    <property type="entry name" value="G_TR_CS"/>
</dbReference>
<dbReference type="PROSITE" id="PS00301">
    <property type="entry name" value="G_TR_1"/>
    <property type="match status" value="1"/>
</dbReference>
<reference evidence="10" key="1">
    <citation type="submission" date="2020-10" db="EMBL/GenBank/DDBJ databases">
        <authorList>
            <person name="Gilroy R."/>
        </authorList>
    </citation>
    <scope>NUCLEOTIDE SEQUENCE</scope>
    <source>
        <strain evidence="10">ChiGjej1B1-2707</strain>
    </source>
</reference>
<keyword evidence="3" id="KW-0963">Cytoplasm</keyword>
<dbReference type="InterPro" id="IPR009001">
    <property type="entry name" value="Transl_elong_EF1A/Init_IF2_C"/>
</dbReference>
<protein>
    <recommendedName>
        <fullName evidence="2">Selenocysteine-specific elongation factor</fullName>
    </recommendedName>
    <alternativeName>
        <fullName evidence="8">SelB translation factor</fullName>
    </alternativeName>
</protein>
<dbReference type="SUPFAM" id="SSF52540">
    <property type="entry name" value="P-loop containing nucleoside triphosphate hydrolases"/>
    <property type="match status" value="1"/>
</dbReference>
<dbReference type="Pfam" id="PF09107">
    <property type="entry name" value="WHD_3rd_SelB"/>
    <property type="match status" value="1"/>
</dbReference>
<dbReference type="Pfam" id="PF09106">
    <property type="entry name" value="WHD_2nd_SelB"/>
    <property type="match status" value="1"/>
</dbReference>
<dbReference type="InterPro" id="IPR005225">
    <property type="entry name" value="Small_GTP-bd"/>
</dbReference>
<dbReference type="InterPro" id="IPR004535">
    <property type="entry name" value="Transl_elong_SelB"/>
</dbReference>
<evidence type="ECO:0000256" key="8">
    <source>
        <dbReference type="ARBA" id="ARBA00031615"/>
    </source>
</evidence>
<keyword evidence="10" id="KW-0251">Elongation factor</keyword>
<dbReference type="InterPro" id="IPR050055">
    <property type="entry name" value="EF-Tu_GTPase"/>
</dbReference>
<dbReference type="CDD" id="cd04171">
    <property type="entry name" value="SelB"/>
    <property type="match status" value="1"/>
</dbReference>
<name>A0A9D0ZZ76_9ACTN</name>
<evidence type="ECO:0000313" key="11">
    <source>
        <dbReference type="Proteomes" id="UP000824261"/>
    </source>
</evidence>
<proteinExistence type="predicted"/>
<evidence type="ECO:0000256" key="6">
    <source>
        <dbReference type="ARBA" id="ARBA00023134"/>
    </source>
</evidence>
<evidence type="ECO:0000256" key="2">
    <source>
        <dbReference type="ARBA" id="ARBA00015953"/>
    </source>
</evidence>
<dbReference type="PANTHER" id="PTHR43721:SF22">
    <property type="entry name" value="ELONGATION FACTOR TU, MITOCHONDRIAL"/>
    <property type="match status" value="1"/>
</dbReference>
<dbReference type="SUPFAM" id="SSF50465">
    <property type="entry name" value="EF-Tu/eEF-1alpha/eIF2-gamma C-terminal domain"/>
    <property type="match status" value="1"/>
</dbReference>
<dbReference type="PRINTS" id="PR00315">
    <property type="entry name" value="ELONGATNFCT"/>
</dbReference>
<dbReference type="Gene3D" id="1.10.10.10">
    <property type="entry name" value="Winged helix-like DNA-binding domain superfamily/Winged helix DNA-binding domain"/>
    <property type="match status" value="1"/>
</dbReference>
<dbReference type="SUPFAM" id="SSF50447">
    <property type="entry name" value="Translation proteins"/>
    <property type="match status" value="1"/>
</dbReference>
<dbReference type="GO" id="GO:0003723">
    <property type="term" value="F:RNA binding"/>
    <property type="evidence" value="ECO:0007669"/>
    <property type="project" value="InterPro"/>
</dbReference>
<dbReference type="InterPro" id="IPR009000">
    <property type="entry name" value="Transl_B-barrel_sf"/>
</dbReference>
<dbReference type="InterPro" id="IPR036390">
    <property type="entry name" value="WH_DNA-bd_sf"/>
</dbReference>
<organism evidence="10 11">
    <name type="scientific">Candidatus Aveggerthella stercoripullorum</name>
    <dbReference type="NCBI Taxonomy" id="2840688"/>
    <lineage>
        <taxon>Bacteria</taxon>
        <taxon>Bacillati</taxon>
        <taxon>Actinomycetota</taxon>
        <taxon>Coriobacteriia</taxon>
        <taxon>Eggerthellales</taxon>
        <taxon>Eggerthellaceae</taxon>
        <taxon>Eggerthellaceae incertae sedis</taxon>
        <taxon>Candidatus Aveggerthella</taxon>
    </lineage>
</organism>
<reference evidence="10" key="2">
    <citation type="journal article" date="2021" name="PeerJ">
        <title>Extensive microbial diversity within the chicken gut microbiome revealed by metagenomics and culture.</title>
        <authorList>
            <person name="Gilroy R."/>
            <person name="Ravi A."/>
            <person name="Getino M."/>
            <person name="Pursley I."/>
            <person name="Horton D.L."/>
            <person name="Alikhan N.F."/>
            <person name="Baker D."/>
            <person name="Gharbi K."/>
            <person name="Hall N."/>
            <person name="Watson M."/>
            <person name="Adriaenssens E.M."/>
            <person name="Foster-Nyarko E."/>
            <person name="Jarju S."/>
            <person name="Secka A."/>
            <person name="Antonio M."/>
            <person name="Oren A."/>
            <person name="Chaudhuri R.R."/>
            <person name="La Ragione R."/>
            <person name="Hildebrand F."/>
            <person name="Pallen M.J."/>
        </authorList>
    </citation>
    <scope>NUCLEOTIDE SEQUENCE</scope>
    <source>
        <strain evidence="10">ChiGjej1B1-2707</strain>
    </source>
</reference>
<dbReference type="Proteomes" id="UP000824261">
    <property type="component" value="Unassembled WGS sequence"/>
</dbReference>
<evidence type="ECO:0000256" key="1">
    <source>
        <dbReference type="ARBA" id="ARBA00004496"/>
    </source>
</evidence>
<evidence type="ECO:0000256" key="7">
    <source>
        <dbReference type="ARBA" id="ARBA00025526"/>
    </source>
</evidence>
<evidence type="ECO:0000256" key="3">
    <source>
        <dbReference type="ARBA" id="ARBA00022490"/>
    </source>
</evidence>
<keyword evidence="5" id="KW-0648">Protein biosynthesis</keyword>
<dbReference type="InterPro" id="IPR004161">
    <property type="entry name" value="EFTu-like_2"/>
</dbReference>
<dbReference type="GO" id="GO:0005829">
    <property type="term" value="C:cytosol"/>
    <property type="evidence" value="ECO:0007669"/>
    <property type="project" value="TreeGrafter"/>
</dbReference>
<dbReference type="Pfam" id="PF00009">
    <property type="entry name" value="GTP_EFTU"/>
    <property type="match status" value="1"/>
</dbReference>
<dbReference type="GO" id="GO:0003746">
    <property type="term" value="F:translation elongation factor activity"/>
    <property type="evidence" value="ECO:0007669"/>
    <property type="project" value="UniProtKB-KW"/>
</dbReference>
<dbReference type="PANTHER" id="PTHR43721">
    <property type="entry name" value="ELONGATION FACTOR TU-RELATED"/>
    <property type="match status" value="1"/>
</dbReference>
<dbReference type="InterPro" id="IPR015190">
    <property type="entry name" value="Elong_fac_SelB-wing-hlx_typ-2"/>
</dbReference>
<feature type="domain" description="Tr-type G" evidence="9">
    <location>
        <begin position="8"/>
        <end position="180"/>
    </location>
</feature>
<evidence type="ECO:0000259" key="9">
    <source>
        <dbReference type="PROSITE" id="PS51722"/>
    </source>
</evidence>
<dbReference type="GO" id="GO:0003924">
    <property type="term" value="F:GTPase activity"/>
    <property type="evidence" value="ECO:0007669"/>
    <property type="project" value="InterPro"/>
</dbReference>
<dbReference type="CDD" id="cd15491">
    <property type="entry name" value="selB_III"/>
    <property type="match status" value="1"/>
</dbReference>
<dbReference type="InterPro" id="IPR027417">
    <property type="entry name" value="P-loop_NTPase"/>
</dbReference>
<dbReference type="GO" id="GO:0005525">
    <property type="term" value="F:GTP binding"/>
    <property type="evidence" value="ECO:0007669"/>
    <property type="project" value="UniProtKB-KW"/>
</dbReference>
<comment type="function">
    <text evidence="7">Translation factor necessary for the incorporation of selenocysteine into proteins. It probably replaces EF-Tu for the insertion of selenocysteine directed by the UGA codon. SelB binds GTP and GDP.</text>
</comment>
<accession>A0A9D0ZZ76</accession>
<dbReference type="Pfam" id="PF25461">
    <property type="entry name" value="Beta-barrel_SelB"/>
    <property type="match status" value="1"/>
</dbReference>
<comment type="subcellular location">
    <subcellularLocation>
        <location evidence="1">Cytoplasm</location>
    </subcellularLocation>
</comment>
<dbReference type="Gene3D" id="3.40.50.300">
    <property type="entry name" value="P-loop containing nucleotide triphosphate hydrolases"/>
    <property type="match status" value="1"/>
</dbReference>
<dbReference type="SUPFAM" id="SSF46785">
    <property type="entry name" value="Winged helix' DNA-binding domain"/>
    <property type="match status" value="3"/>
</dbReference>
<dbReference type="Gene3D" id="2.40.30.10">
    <property type="entry name" value="Translation factors"/>
    <property type="match status" value="2"/>
</dbReference>
<dbReference type="InterPro" id="IPR000795">
    <property type="entry name" value="T_Tr_GTP-bd_dom"/>
</dbReference>
<dbReference type="Pfam" id="PF03144">
    <property type="entry name" value="GTP_EFTU_D2"/>
    <property type="match status" value="1"/>
</dbReference>
<dbReference type="NCBIfam" id="TIGR00475">
    <property type="entry name" value="selB"/>
    <property type="match status" value="1"/>
</dbReference>
<gene>
    <name evidence="10" type="primary">selB</name>
    <name evidence="10" type="ORF">IAA69_01305</name>
</gene>
<sequence>MSEASYSQPSVVLGTAGHIDHGKSALVRALTGTDPDRLAEEKRRGITIELGFARLDLPDGTSVGVVDVPGHEKFVRHMIAGATGIDAALLVIAADDGIMPQTREHLAVLQLLHIPTCVVALTKTDLVDEEWIAFVTDEVNDLLATTPYAQSAIVPVSSRTGEGLDELKAALQKALKGTARAHRDERLRMPADRAFVVKGVGVVVTGTLWSGTAHAGDVVRLEPSGLEARIRSVQVHGTGLDTVGAGHRVALNLTGVEAGEVHAGDFIVEPSLLPASDRFDCELRYLDPDRSGKPLKTGVRVRISHGTRETFGRVLLMDGKEQLKPGEEAWAQIRLEEPLAVERNDRFVIRSYSPVHVIGGGRILEARPRRRSILRGTDHEVLAALAQNDVSRALEQFVAEPGAFRTAEDAAGTVGVTTEEARRMLEDLAQHGKVCALSAGRQTFYASRATLQKAAGALENTLLKFHAAHPNETGMQKAALRHAALPSLDESCFEGVLSHAVQAGTVMSEEGVISHAKAGAGAKRQAEARAKATLELLKNGGLTPPFVAEVQKELGCSSSEAYTTLVTLEKNDSAVRIDRDLYYSAEAFAQLKDAVTSCLEREGEASAATLRDAMGVSRKFAIPVLERMDALGITKRKGDVRTL</sequence>
<dbReference type="EMBL" id="DVGB01000012">
    <property type="protein sequence ID" value="HIR00906.1"/>
    <property type="molecule type" value="Genomic_DNA"/>
</dbReference>
<keyword evidence="6" id="KW-0342">GTP-binding</keyword>
<dbReference type="NCBIfam" id="TIGR00231">
    <property type="entry name" value="small_GTP"/>
    <property type="match status" value="1"/>
</dbReference>
<comment type="caution">
    <text evidence="10">The sequence shown here is derived from an EMBL/GenBank/DDBJ whole genome shotgun (WGS) entry which is preliminary data.</text>
</comment>
<evidence type="ECO:0000256" key="4">
    <source>
        <dbReference type="ARBA" id="ARBA00022741"/>
    </source>
</evidence>
<dbReference type="InterPro" id="IPR057335">
    <property type="entry name" value="Beta-barrel_SelB"/>
</dbReference>
<dbReference type="InterPro" id="IPR015191">
    <property type="entry name" value="SelB_WHD4"/>
</dbReference>
<dbReference type="AlphaFoldDB" id="A0A9D0ZZ76"/>
<evidence type="ECO:0000313" key="10">
    <source>
        <dbReference type="EMBL" id="HIR00906.1"/>
    </source>
</evidence>